<organism evidence="2 3">
    <name type="scientific">candidate division TA06 bacterium B3_TA06</name>
    <dbReference type="NCBI Taxonomy" id="2012487"/>
    <lineage>
        <taxon>Bacteria</taxon>
        <taxon>Bacteria division TA06</taxon>
    </lineage>
</organism>
<comment type="caution">
    <text evidence="2">The sequence shown here is derived from an EMBL/GenBank/DDBJ whole genome shotgun (WGS) entry which is preliminary data.</text>
</comment>
<evidence type="ECO:0000313" key="3">
    <source>
        <dbReference type="Proteomes" id="UP000317778"/>
    </source>
</evidence>
<gene>
    <name evidence="2" type="ORF">CEE36_03655</name>
</gene>
<dbReference type="EMBL" id="NJBO01000004">
    <property type="protein sequence ID" value="TKJ43441.1"/>
    <property type="molecule type" value="Genomic_DNA"/>
</dbReference>
<proteinExistence type="predicted"/>
<evidence type="ECO:0000313" key="2">
    <source>
        <dbReference type="EMBL" id="TKJ43441.1"/>
    </source>
</evidence>
<name>A0A532V8B0_UNCT6</name>
<feature type="region of interest" description="Disordered" evidence="1">
    <location>
        <begin position="31"/>
        <end position="71"/>
    </location>
</feature>
<dbReference type="Proteomes" id="UP000317778">
    <property type="component" value="Unassembled WGS sequence"/>
</dbReference>
<dbReference type="AlphaFoldDB" id="A0A532V8B0"/>
<accession>A0A532V8B0</accession>
<reference evidence="2 3" key="1">
    <citation type="submission" date="2017-06" db="EMBL/GenBank/DDBJ databases">
        <title>Novel microbial phyla capable of carbon fixation and sulfur reduction in deep-sea sediments.</title>
        <authorList>
            <person name="Huang J."/>
            <person name="Baker B."/>
            <person name="Wang Y."/>
        </authorList>
    </citation>
    <scope>NUCLEOTIDE SEQUENCE [LARGE SCALE GENOMIC DNA]</scope>
    <source>
        <strain evidence="2">B3_TA06</strain>
    </source>
</reference>
<protein>
    <submittedName>
        <fullName evidence="2">Uncharacterized protein</fullName>
    </submittedName>
</protein>
<sequence length="71" mass="7643">MPLPKCVQLGYGVSPPLLFSPIKGERTIRSLLPPSRGEDEDGRETYFPPSREGDGKPTALTYITPPLMGGG</sequence>
<evidence type="ECO:0000256" key="1">
    <source>
        <dbReference type="SAM" id="MobiDB-lite"/>
    </source>
</evidence>